<protein>
    <submittedName>
        <fullName evidence="2">Uncharacterized protein</fullName>
    </submittedName>
</protein>
<reference evidence="2 3" key="1">
    <citation type="submission" date="2016-11" db="EMBL/GenBank/DDBJ databases">
        <title>The macronuclear genome of Stentor coeruleus: a giant cell with tiny introns.</title>
        <authorList>
            <person name="Slabodnick M."/>
            <person name="Ruby J.G."/>
            <person name="Reiff S.B."/>
            <person name="Swart E.C."/>
            <person name="Gosai S."/>
            <person name="Prabakaran S."/>
            <person name="Witkowska E."/>
            <person name="Larue G.E."/>
            <person name="Fisher S."/>
            <person name="Freeman R.M."/>
            <person name="Gunawardena J."/>
            <person name="Chu W."/>
            <person name="Stover N.A."/>
            <person name="Gregory B.D."/>
            <person name="Nowacki M."/>
            <person name="Derisi J."/>
            <person name="Roy S.W."/>
            <person name="Marshall W.F."/>
            <person name="Sood P."/>
        </authorList>
    </citation>
    <scope>NUCLEOTIDE SEQUENCE [LARGE SCALE GENOMIC DNA]</scope>
    <source>
        <strain evidence="2">WM001</strain>
    </source>
</reference>
<gene>
    <name evidence="2" type="ORF">SteCoe_38899</name>
</gene>
<comment type="caution">
    <text evidence="2">The sequence shown here is derived from an EMBL/GenBank/DDBJ whole genome shotgun (WGS) entry which is preliminary data.</text>
</comment>
<evidence type="ECO:0000256" key="1">
    <source>
        <dbReference type="SAM" id="Coils"/>
    </source>
</evidence>
<keyword evidence="1" id="KW-0175">Coiled coil</keyword>
<proteinExistence type="predicted"/>
<accession>A0A1R2AL11</accession>
<dbReference type="EMBL" id="MPUH01002371">
    <property type="protein sequence ID" value="OMJ65179.1"/>
    <property type="molecule type" value="Genomic_DNA"/>
</dbReference>
<dbReference type="AlphaFoldDB" id="A0A1R2AL11"/>
<organism evidence="2 3">
    <name type="scientific">Stentor coeruleus</name>
    <dbReference type="NCBI Taxonomy" id="5963"/>
    <lineage>
        <taxon>Eukaryota</taxon>
        <taxon>Sar</taxon>
        <taxon>Alveolata</taxon>
        <taxon>Ciliophora</taxon>
        <taxon>Postciliodesmatophora</taxon>
        <taxon>Heterotrichea</taxon>
        <taxon>Heterotrichida</taxon>
        <taxon>Stentoridae</taxon>
        <taxon>Stentor</taxon>
    </lineage>
</organism>
<evidence type="ECO:0000313" key="2">
    <source>
        <dbReference type="EMBL" id="OMJ65179.1"/>
    </source>
</evidence>
<evidence type="ECO:0000313" key="3">
    <source>
        <dbReference type="Proteomes" id="UP000187209"/>
    </source>
</evidence>
<name>A0A1R2AL11_9CILI</name>
<sequence length="204" mass="24466">MDPRRKFVQPGKDIEREMKLEQPDIKHTQTEKPNIISEKIILDDEQVTMEDHIFFMRKTLDRYSNRCAELKVFFEVLKKETTEKFSIFEKQLEEQKNCESKGNENLLKLEKQKKIENLDSRISALESYKNKFESESSDKPSKAAELKDFIKKKSLKLQEEEQERKFEGMSLQMKELKEEVRELKEEVRKLKEGQVEEFKICLHE</sequence>
<dbReference type="Proteomes" id="UP000187209">
    <property type="component" value="Unassembled WGS sequence"/>
</dbReference>
<feature type="coiled-coil region" evidence="1">
    <location>
        <begin position="115"/>
        <end position="196"/>
    </location>
</feature>
<keyword evidence="3" id="KW-1185">Reference proteome</keyword>